<evidence type="ECO:0000256" key="1">
    <source>
        <dbReference type="ARBA" id="ARBA00004141"/>
    </source>
</evidence>
<feature type="transmembrane region" description="Helical" evidence="6">
    <location>
        <begin position="191"/>
        <end position="208"/>
    </location>
</feature>
<keyword evidence="6" id="KW-0592">Phosphate transport</keyword>
<reference evidence="7 8" key="1">
    <citation type="submission" date="2017-03" db="EMBL/GenBank/DDBJ databases">
        <authorList>
            <person name="Afonso C.L."/>
            <person name="Miller P.J."/>
            <person name="Scott M.A."/>
            <person name="Spackman E."/>
            <person name="Goraichik I."/>
            <person name="Dimitrov K.M."/>
            <person name="Suarez D.L."/>
            <person name="Swayne D.E."/>
        </authorList>
    </citation>
    <scope>NUCLEOTIDE SEQUENCE [LARGE SCALE GENOMIC DNA]</scope>
    <source>
        <strain evidence="7">PRJEB14757</strain>
    </source>
</reference>
<accession>A0A1W1H903</accession>
<dbReference type="OrthoDB" id="9779554at2"/>
<evidence type="ECO:0000256" key="5">
    <source>
        <dbReference type="ARBA" id="ARBA00023136"/>
    </source>
</evidence>
<feature type="transmembrane region" description="Helical" evidence="6">
    <location>
        <begin position="228"/>
        <end position="248"/>
    </location>
</feature>
<evidence type="ECO:0000256" key="2">
    <source>
        <dbReference type="ARBA" id="ARBA00022448"/>
    </source>
</evidence>
<proteinExistence type="inferred from homology"/>
<evidence type="ECO:0000256" key="4">
    <source>
        <dbReference type="ARBA" id="ARBA00022989"/>
    </source>
</evidence>
<dbReference type="PANTHER" id="PTHR11101:SF16">
    <property type="entry name" value="PHOSPHATE TRANSPORTER"/>
    <property type="match status" value="1"/>
</dbReference>
<dbReference type="Proteomes" id="UP000191931">
    <property type="component" value="Unassembled WGS sequence"/>
</dbReference>
<dbReference type="AlphaFoldDB" id="A0A1W1H903"/>
<feature type="transmembrane region" description="Helical" evidence="6">
    <location>
        <begin position="467"/>
        <end position="487"/>
    </location>
</feature>
<evidence type="ECO:0000313" key="8">
    <source>
        <dbReference type="Proteomes" id="UP000191931"/>
    </source>
</evidence>
<name>A0A1W1H903_9BACT</name>
<dbReference type="PANTHER" id="PTHR11101">
    <property type="entry name" value="PHOSPHATE TRANSPORTER"/>
    <property type="match status" value="1"/>
</dbReference>
<dbReference type="GO" id="GO:0035435">
    <property type="term" value="P:phosphate ion transmembrane transport"/>
    <property type="evidence" value="ECO:0007669"/>
    <property type="project" value="TreeGrafter"/>
</dbReference>
<evidence type="ECO:0000313" key="7">
    <source>
        <dbReference type="EMBL" id="SLM28885.1"/>
    </source>
</evidence>
<protein>
    <recommendedName>
        <fullName evidence="6">Phosphate transporter</fullName>
    </recommendedName>
</protein>
<keyword evidence="4 6" id="KW-1133">Transmembrane helix</keyword>
<dbReference type="EMBL" id="FWEV01000071">
    <property type="protein sequence ID" value="SLM28885.1"/>
    <property type="molecule type" value="Genomic_DNA"/>
</dbReference>
<gene>
    <name evidence="7" type="primary">pit</name>
    <name evidence="7" type="ORF">MTBBW1_1620005</name>
</gene>
<evidence type="ECO:0000256" key="6">
    <source>
        <dbReference type="RuleBase" id="RU363058"/>
    </source>
</evidence>
<feature type="transmembrane region" description="Helical" evidence="6">
    <location>
        <begin position="6"/>
        <end position="25"/>
    </location>
</feature>
<feature type="transmembrane region" description="Helical" evidence="6">
    <location>
        <begin position="493"/>
        <end position="512"/>
    </location>
</feature>
<dbReference type="GO" id="GO:0016020">
    <property type="term" value="C:membrane"/>
    <property type="evidence" value="ECO:0007669"/>
    <property type="project" value="UniProtKB-SubCell"/>
</dbReference>
<feature type="transmembrane region" description="Helical" evidence="6">
    <location>
        <begin position="115"/>
        <end position="133"/>
    </location>
</feature>
<dbReference type="GO" id="GO:0005315">
    <property type="term" value="F:phosphate transmembrane transporter activity"/>
    <property type="evidence" value="ECO:0007669"/>
    <property type="project" value="InterPro"/>
</dbReference>
<organism evidence="7 8">
    <name type="scientific">Desulfamplus magnetovallimortis</name>
    <dbReference type="NCBI Taxonomy" id="1246637"/>
    <lineage>
        <taxon>Bacteria</taxon>
        <taxon>Pseudomonadati</taxon>
        <taxon>Thermodesulfobacteriota</taxon>
        <taxon>Desulfobacteria</taxon>
        <taxon>Desulfobacterales</taxon>
        <taxon>Desulfobacteraceae</taxon>
        <taxon>Desulfamplus</taxon>
    </lineage>
</organism>
<dbReference type="InterPro" id="IPR038078">
    <property type="entry name" value="PhoU-like_sf"/>
</dbReference>
<evidence type="ECO:0000256" key="3">
    <source>
        <dbReference type="ARBA" id="ARBA00022692"/>
    </source>
</evidence>
<sequence length="757" mass="85490">MSIEFYLVAVCILLLFAVFDLVVGVTNDAVNFLNSSIGSKAAPFKTIMIIASFGILAGVTFSGGMMEVARKGIFHPQFFTMPNLMAIFLAVMLTDILLLDLFNTHGLPTSTTVSIVFELLGAAVAVSVIKITMAVDGTMQIWDYINTAKALTIVLGILLSILVAFFSGAVIQFFTRLLFTFDYKPRLKKFGALWGGVAMSSITFFILIKGSKGATFMTPAMVDWIKHHSFFIMFCIFVIAAAFFHFLIIKFQVNILKPVILVGTFALAMAFAANDLVNFIGVPLAGLSAYITAAASPDPLNITMTALAQKVHIPTALMLLAGAIMVTTLWFSKKTKTVTETEIKLGQQDEGTERFESIWLSRKIVNMADSLFSSVKQMIPAILRKKIAERLETVESDTSLTMQQDKPSFDLVRAAVNLMVSSAVVSLATSFKLPLSTTYVTFMVAMGTSFSDQAWGRESAVYRITGVLTVIGGWFMTAFIAFIVSFIFAMVIFYFKIVGIAGIIGCAAFLIWKNHIKHKGKEKEKEEMNIFSMDKVENFEDALSITFDHLEYLLRNIRESTHITFDALFKEDLEKLKMERKRVRLFQVWTNTIIANIFKVLRLLQQEDEKTSYNYYQIIRRLQKISDNHRDIVIRSTMHVSNRHKGLLPVQIEELKDIKVCVINMLKMVETSFHNREIIHYNDIAEQYHYMRELVAKYNANQISRIRDNSSKTRLSILFYGISGNCLTMMRQNIKLFELFNESFKIDEKLSKSYVKE</sequence>
<keyword evidence="3 6" id="KW-0812">Transmembrane</keyword>
<keyword evidence="5 6" id="KW-0472">Membrane</keyword>
<keyword evidence="2 6" id="KW-0813">Transport</keyword>
<dbReference type="Gene3D" id="1.20.58.220">
    <property type="entry name" value="Phosphate transport system protein phou homolog 2, domain 2"/>
    <property type="match status" value="1"/>
</dbReference>
<dbReference type="SUPFAM" id="SSF109755">
    <property type="entry name" value="PhoU-like"/>
    <property type="match status" value="1"/>
</dbReference>
<dbReference type="InterPro" id="IPR001204">
    <property type="entry name" value="Phos_transporter"/>
</dbReference>
<feature type="transmembrane region" description="Helical" evidence="6">
    <location>
        <begin position="311"/>
        <end position="331"/>
    </location>
</feature>
<comment type="similarity">
    <text evidence="6">Belongs to the inorganic phosphate transporter (PiT) (TC 2.A.20) family.</text>
</comment>
<feature type="transmembrane region" description="Helical" evidence="6">
    <location>
        <begin position="84"/>
        <end position="103"/>
    </location>
</feature>
<feature type="transmembrane region" description="Helical" evidence="6">
    <location>
        <begin position="46"/>
        <end position="64"/>
    </location>
</feature>
<feature type="transmembrane region" description="Helical" evidence="6">
    <location>
        <begin position="153"/>
        <end position="179"/>
    </location>
</feature>
<dbReference type="STRING" id="1246637.MTBBW1_1620005"/>
<comment type="subcellular location">
    <subcellularLocation>
        <location evidence="1 6">Membrane</location>
        <topology evidence="1 6">Multi-pass membrane protein</topology>
    </subcellularLocation>
</comment>
<dbReference type="RefSeq" id="WP_080805382.1">
    <property type="nucleotide sequence ID" value="NZ_LT828550.1"/>
</dbReference>
<feature type="transmembrane region" description="Helical" evidence="6">
    <location>
        <begin position="260"/>
        <end position="291"/>
    </location>
</feature>
<keyword evidence="8" id="KW-1185">Reference proteome</keyword>
<dbReference type="Pfam" id="PF01384">
    <property type="entry name" value="PHO4"/>
    <property type="match status" value="1"/>
</dbReference>